<evidence type="ECO:0000313" key="1">
    <source>
        <dbReference type="EMBL" id="CAG8763073.1"/>
    </source>
</evidence>
<proteinExistence type="predicted"/>
<dbReference type="EMBL" id="CAJVQC010037162">
    <property type="protein sequence ID" value="CAG8763073.1"/>
    <property type="molecule type" value="Genomic_DNA"/>
</dbReference>
<keyword evidence="2" id="KW-1185">Reference proteome</keyword>
<reference evidence="1" key="1">
    <citation type="submission" date="2021-06" db="EMBL/GenBank/DDBJ databases">
        <authorList>
            <person name="Kallberg Y."/>
            <person name="Tangrot J."/>
            <person name="Rosling A."/>
        </authorList>
    </citation>
    <scope>NUCLEOTIDE SEQUENCE</scope>
    <source>
        <strain evidence="1">MA461A</strain>
    </source>
</reference>
<gene>
    <name evidence="1" type="ORF">RPERSI_LOCUS15461</name>
</gene>
<protein>
    <submittedName>
        <fullName evidence="1">33003_t:CDS:1</fullName>
    </submittedName>
</protein>
<dbReference type="Proteomes" id="UP000789920">
    <property type="component" value="Unassembled WGS sequence"/>
</dbReference>
<organism evidence="1 2">
    <name type="scientific">Racocetra persica</name>
    <dbReference type="NCBI Taxonomy" id="160502"/>
    <lineage>
        <taxon>Eukaryota</taxon>
        <taxon>Fungi</taxon>
        <taxon>Fungi incertae sedis</taxon>
        <taxon>Mucoromycota</taxon>
        <taxon>Glomeromycotina</taxon>
        <taxon>Glomeromycetes</taxon>
        <taxon>Diversisporales</taxon>
        <taxon>Gigasporaceae</taxon>
        <taxon>Racocetra</taxon>
    </lineage>
</organism>
<sequence length="263" mass="30836">NLSISNPKHIYEPSKDPSAHPSLRRLNKQAYEQMNTMSRASLCQEYLQGRTPIQALLDNLKKGLFEYDFMCDSEDHITHLFFSHNKSIKLTQAYPTVLLMDCTYKMNKFKMLLLNIVGVTSFNITFFSCFVFLKNENKEDYEWALIWVFCLFNRIDKPKVIITDCELALVNALEKKVFLQGWTNVMRSKTEEDFTIQWQKLCTNYVYEQYIKALSANPLPTCTGLPCVHTIKSRLVAHQILNIHDINQQWWIDKDQQDLAEDD</sequence>
<accession>A0ACA9QTZ6</accession>
<feature type="non-terminal residue" evidence="1">
    <location>
        <position position="1"/>
    </location>
</feature>
<name>A0ACA9QTZ6_9GLOM</name>
<comment type="caution">
    <text evidence="1">The sequence shown here is derived from an EMBL/GenBank/DDBJ whole genome shotgun (WGS) entry which is preliminary data.</text>
</comment>
<evidence type="ECO:0000313" key="2">
    <source>
        <dbReference type="Proteomes" id="UP000789920"/>
    </source>
</evidence>